<dbReference type="Proteomes" id="UP000677228">
    <property type="component" value="Unassembled WGS sequence"/>
</dbReference>
<evidence type="ECO:0000313" key="5">
    <source>
        <dbReference type="EMBL" id="CAF4414065.1"/>
    </source>
</evidence>
<dbReference type="Proteomes" id="UP000682733">
    <property type="component" value="Unassembled WGS sequence"/>
</dbReference>
<dbReference type="AlphaFoldDB" id="A0A815X4T1"/>
<evidence type="ECO:0000256" key="1">
    <source>
        <dbReference type="SAM" id="Coils"/>
    </source>
</evidence>
<keyword evidence="1" id="KW-0175">Coiled coil</keyword>
<evidence type="ECO:0000313" key="4">
    <source>
        <dbReference type="EMBL" id="CAF4244129.1"/>
    </source>
</evidence>
<dbReference type="OrthoDB" id="10038562at2759"/>
<feature type="coiled-coil region" evidence="1">
    <location>
        <begin position="270"/>
        <end position="297"/>
    </location>
</feature>
<comment type="caution">
    <text evidence="3">The sequence shown here is derived from an EMBL/GenBank/DDBJ whole genome shotgun (WGS) entry which is preliminary data.</text>
</comment>
<dbReference type="EMBL" id="CAJNOQ010027388">
    <property type="protein sequence ID" value="CAF1553041.1"/>
    <property type="molecule type" value="Genomic_DNA"/>
</dbReference>
<protein>
    <submittedName>
        <fullName evidence="3">Uncharacterized protein</fullName>
    </submittedName>
</protein>
<dbReference type="Proteomes" id="UP000663829">
    <property type="component" value="Unassembled WGS sequence"/>
</dbReference>
<name>A0A815X4T1_9BILA</name>
<gene>
    <name evidence="3" type="ORF">GPM918_LOCUS39316</name>
    <name evidence="2" type="ORF">OVA965_LOCUS34750</name>
    <name evidence="5" type="ORF">SRO942_LOCUS40178</name>
    <name evidence="4" type="ORF">TMI583_LOCUS35692</name>
</gene>
<reference evidence="3" key="1">
    <citation type="submission" date="2021-02" db="EMBL/GenBank/DDBJ databases">
        <authorList>
            <person name="Nowell W R."/>
        </authorList>
    </citation>
    <scope>NUCLEOTIDE SEQUENCE</scope>
</reference>
<evidence type="ECO:0000313" key="3">
    <source>
        <dbReference type="EMBL" id="CAF1553041.1"/>
    </source>
</evidence>
<dbReference type="EMBL" id="CAJNOK010029546">
    <property type="protein sequence ID" value="CAF1449027.1"/>
    <property type="molecule type" value="Genomic_DNA"/>
</dbReference>
<dbReference type="EMBL" id="CAJOBA010051387">
    <property type="protein sequence ID" value="CAF4244129.1"/>
    <property type="molecule type" value="Genomic_DNA"/>
</dbReference>
<sequence length="424" mass="49486">MFNRSLRRLITAYCHNVQKTTDASYELDYRTMLVLTDMTARQYRILLGAETLATILLRSTNHQYHSSKDEQAQERFHDLANQRDSIFTGKILIDMDARHVSIEAVRTHPITHEREKIVHRHALLDTETSIQGLLERLTVYGKSRNVQLLQLIDLNLLSAESAYDEKQKFETLKERLDECAAYRRSMIVYDLDSLIGINRSEGNASTGRTTNLSLINHNIYTHIKDKFQNTYIQAPSDSNDNNNIVSDEKWSVMAIREPFLLRQFCDDIQFTRSVDEIEEEEEENRRATEQIKCVQCDDFYIEQDNRMGACTHHDGFIYNIYSPKLDIWTQRRATEQLMKEDSLSIGSSANGMQTPEQKEYLERMKQRFKFICCHQTLFSGSMMGGCKKGKHSSPNVTVEEWEKTYNENQEYQNKRLSLLRSKGQ</sequence>
<proteinExistence type="predicted"/>
<dbReference type="EMBL" id="CAJOBC010093071">
    <property type="protein sequence ID" value="CAF4414065.1"/>
    <property type="molecule type" value="Genomic_DNA"/>
</dbReference>
<accession>A0A815X4T1</accession>
<keyword evidence="6" id="KW-1185">Reference proteome</keyword>
<evidence type="ECO:0000313" key="6">
    <source>
        <dbReference type="Proteomes" id="UP000663829"/>
    </source>
</evidence>
<evidence type="ECO:0000313" key="2">
    <source>
        <dbReference type="EMBL" id="CAF1449027.1"/>
    </source>
</evidence>
<dbReference type="Proteomes" id="UP000681722">
    <property type="component" value="Unassembled WGS sequence"/>
</dbReference>
<organism evidence="3 6">
    <name type="scientific">Didymodactylos carnosus</name>
    <dbReference type="NCBI Taxonomy" id="1234261"/>
    <lineage>
        <taxon>Eukaryota</taxon>
        <taxon>Metazoa</taxon>
        <taxon>Spiralia</taxon>
        <taxon>Gnathifera</taxon>
        <taxon>Rotifera</taxon>
        <taxon>Eurotatoria</taxon>
        <taxon>Bdelloidea</taxon>
        <taxon>Philodinida</taxon>
        <taxon>Philodinidae</taxon>
        <taxon>Didymodactylos</taxon>
    </lineage>
</organism>